<evidence type="ECO:0000313" key="2">
    <source>
        <dbReference type="Proteomes" id="UP000577891"/>
    </source>
</evidence>
<dbReference type="EMBL" id="JABEQE010000011">
    <property type="protein sequence ID" value="MBB2173103.1"/>
    <property type="molecule type" value="Genomic_DNA"/>
</dbReference>
<proteinExistence type="predicted"/>
<dbReference type="Gene3D" id="3.40.50.150">
    <property type="entry name" value="Vaccinia Virus protein VP39"/>
    <property type="match status" value="1"/>
</dbReference>
<sequence>MSGMQGLPPAAAAFDAIAEGFDARFTPWLSVAAQRRAVRRVLARAFPPGARVIEIGGGTGEDALWLLERGREVLLTDASPAMVRLSGRKFAGRAGARTALCAAEDLAGLATRISLPLDGAFSNFAALNCVGDLRPFAAGLATLLREGAPAILVVFGRSCPGEWVTEMARGRPGEAFRRLGTGDRPARLGGRTFNVRYHGRRDIERAMAPWFRPDGRLGVGVFVPPSAAEPWISGHPRLLDAFERLDRVFAGPLARLGDHILYRFVRNGAEAR</sequence>
<reference evidence="1 2" key="1">
    <citation type="submission" date="2020-04" db="EMBL/GenBank/DDBJ databases">
        <title>Description of novel Gluconacetobacter.</title>
        <authorList>
            <person name="Sombolestani A."/>
        </authorList>
    </citation>
    <scope>NUCLEOTIDE SEQUENCE [LARGE SCALE GENOMIC DNA]</scope>
    <source>
        <strain evidence="1 2">LMG 27724</strain>
    </source>
</reference>
<dbReference type="SUPFAM" id="SSF53335">
    <property type="entry name" value="S-adenosyl-L-methionine-dependent methyltransferases"/>
    <property type="match status" value="1"/>
</dbReference>
<dbReference type="Proteomes" id="UP000577891">
    <property type="component" value="Unassembled WGS sequence"/>
</dbReference>
<dbReference type="GO" id="GO:0032259">
    <property type="term" value="P:methylation"/>
    <property type="evidence" value="ECO:0007669"/>
    <property type="project" value="UniProtKB-KW"/>
</dbReference>
<dbReference type="AlphaFoldDB" id="A0A7W4J1R1"/>
<name>A0A7W4J1R1_9PROT</name>
<dbReference type="Pfam" id="PF13489">
    <property type="entry name" value="Methyltransf_23"/>
    <property type="match status" value="1"/>
</dbReference>
<dbReference type="CDD" id="cd02440">
    <property type="entry name" value="AdoMet_MTases"/>
    <property type="match status" value="1"/>
</dbReference>
<organism evidence="1 2">
    <name type="scientific">Gluconacetobacter asukensis</name>
    <dbReference type="NCBI Taxonomy" id="1017181"/>
    <lineage>
        <taxon>Bacteria</taxon>
        <taxon>Pseudomonadati</taxon>
        <taxon>Pseudomonadota</taxon>
        <taxon>Alphaproteobacteria</taxon>
        <taxon>Acetobacterales</taxon>
        <taxon>Acetobacteraceae</taxon>
        <taxon>Gluconacetobacter</taxon>
    </lineage>
</organism>
<protein>
    <submittedName>
        <fullName evidence="1">Class I SAM-dependent methyltransferase</fullName>
    </submittedName>
</protein>
<gene>
    <name evidence="1" type="ORF">HLH35_13410</name>
</gene>
<comment type="caution">
    <text evidence="1">The sequence shown here is derived from an EMBL/GenBank/DDBJ whole genome shotgun (WGS) entry which is preliminary data.</text>
</comment>
<evidence type="ECO:0000313" key="1">
    <source>
        <dbReference type="EMBL" id="MBB2173103.1"/>
    </source>
</evidence>
<keyword evidence="1" id="KW-0489">Methyltransferase</keyword>
<keyword evidence="1" id="KW-0808">Transferase</keyword>
<dbReference type="GO" id="GO:0008168">
    <property type="term" value="F:methyltransferase activity"/>
    <property type="evidence" value="ECO:0007669"/>
    <property type="project" value="UniProtKB-KW"/>
</dbReference>
<keyword evidence="2" id="KW-1185">Reference proteome</keyword>
<accession>A0A7W4J1R1</accession>
<dbReference type="InterPro" id="IPR029063">
    <property type="entry name" value="SAM-dependent_MTases_sf"/>
</dbReference>